<dbReference type="GO" id="GO:0045271">
    <property type="term" value="C:respiratory chain complex I"/>
    <property type="evidence" value="ECO:0007669"/>
    <property type="project" value="InterPro"/>
</dbReference>
<evidence type="ECO:0000256" key="6">
    <source>
        <dbReference type="ARBA" id="ARBA00023136"/>
    </source>
</evidence>
<accession>A0A5M8PJX2</accession>
<dbReference type="OrthoDB" id="1913277at2759"/>
<dbReference type="EMBL" id="VXIT01000012">
    <property type="protein sequence ID" value="KAA6408892.1"/>
    <property type="molecule type" value="Genomic_DNA"/>
</dbReference>
<keyword evidence="2" id="KW-0812">Transmembrane</keyword>
<name>A0A5M8PJX2_9LECA</name>
<gene>
    <name evidence="7" type="ORF">FRX48_07236</name>
</gene>
<comment type="subcellular location">
    <subcellularLocation>
        <location evidence="1">Mitochondrion inner membrane</location>
        <topology evidence="1">Multi-pass membrane protein</topology>
    </subcellularLocation>
</comment>
<evidence type="ECO:0000256" key="3">
    <source>
        <dbReference type="ARBA" id="ARBA00022792"/>
    </source>
</evidence>
<dbReference type="GO" id="GO:0006120">
    <property type="term" value="P:mitochondrial electron transport, NADH to ubiquinone"/>
    <property type="evidence" value="ECO:0007669"/>
    <property type="project" value="InterPro"/>
</dbReference>
<reference evidence="7 8" key="1">
    <citation type="submission" date="2019-09" db="EMBL/GenBank/DDBJ databases">
        <title>The hologenome of the rock-dwelling lichen Lasallia pustulata.</title>
        <authorList>
            <person name="Greshake Tzovaras B."/>
            <person name="Segers F."/>
            <person name="Bicker A."/>
            <person name="Dal Grande F."/>
            <person name="Otte J."/>
            <person name="Hankeln T."/>
            <person name="Schmitt I."/>
            <person name="Ebersberger I."/>
        </authorList>
    </citation>
    <scope>NUCLEOTIDE SEQUENCE [LARGE SCALE GENOMIC DNA]</scope>
    <source>
        <strain evidence="7">A1-1</strain>
    </source>
</reference>
<comment type="caution">
    <text evidence="7">The sequence shown here is derived from an EMBL/GenBank/DDBJ whole genome shotgun (WGS) entry which is preliminary data.</text>
</comment>
<keyword evidence="4" id="KW-1133">Transmembrane helix</keyword>
<evidence type="ECO:0000256" key="4">
    <source>
        <dbReference type="ARBA" id="ARBA00022989"/>
    </source>
</evidence>
<evidence type="ECO:0000256" key="5">
    <source>
        <dbReference type="ARBA" id="ARBA00023128"/>
    </source>
</evidence>
<evidence type="ECO:0000256" key="2">
    <source>
        <dbReference type="ARBA" id="ARBA00022692"/>
    </source>
</evidence>
<evidence type="ECO:0000256" key="1">
    <source>
        <dbReference type="ARBA" id="ARBA00004448"/>
    </source>
</evidence>
<protein>
    <submittedName>
        <fullName evidence="7">NADH-ubiquinone oxidoreductase subunit</fullName>
    </submittedName>
</protein>
<keyword evidence="5" id="KW-0496">Mitochondrion</keyword>
<dbReference type="PANTHER" id="PTHR21382">
    <property type="entry name" value="NADH-UBIQUINONE OXIDOREDUCTASE SUBUNIT"/>
    <property type="match status" value="1"/>
</dbReference>
<dbReference type="AlphaFoldDB" id="A0A5M8PJX2"/>
<dbReference type="InterPro" id="IPR039205">
    <property type="entry name" value="NDUFA11"/>
</dbReference>
<dbReference type="GO" id="GO:0005743">
    <property type="term" value="C:mitochondrial inner membrane"/>
    <property type="evidence" value="ECO:0007669"/>
    <property type="project" value="UniProtKB-SubCell"/>
</dbReference>
<dbReference type="Proteomes" id="UP000324767">
    <property type="component" value="Unassembled WGS sequence"/>
</dbReference>
<keyword evidence="6" id="KW-0472">Membrane</keyword>
<keyword evidence="3" id="KW-0999">Mitochondrion inner membrane</keyword>
<evidence type="ECO:0000313" key="7">
    <source>
        <dbReference type="EMBL" id="KAA6408892.1"/>
    </source>
</evidence>
<sequence length="196" mass="21207">MASEEEVVYHPKDAIGQTISATMITGGAGTFVSAVQNTLTKQNVSGWGVFTRTGGTIAVFAAMGGTYEFAKLASANLRENDDSWITAIGGFLAGSIMGIRFRTIPAVLGYGAGLAVLLGTYDYTGGVLTGYDKDPNVDEYWRKEQLRKNRRRPIQETLEELGEGRGIYGPGYAERRRERIKQNYGIDVPAGGPNQT</sequence>
<evidence type="ECO:0000313" key="8">
    <source>
        <dbReference type="Proteomes" id="UP000324767"/>
    </source>
</evidence>
<proteinExistence type="predicted"/>
<organism evidence="7 8">
    <name type="scientific">Lasallia pustulata</name>
    <dbReference type="NCBI Taxonomy" id="136370"/>
    <lineage>
        <taxon>Eukaryota</taxon>
        <taxon>Fungi</taxon>
        <taxon>Dikarya</taxon>
        <taxon>Ascomycota</taxon>
        <taxon>Pezizomycotina</taxon>
        <taxon>Lecanoromycetes</taxon>
        <taxon>OSLEUM clade</taxon>
        <taxon>Umbilicariomycetidae</taxon>
        <taxon>Umbilicariales</taxon>
        <taxon>Umbilicariaceae</taxon>
        <taxon>Lasallia</taxon>
    </lineage>
</organism>
<dbReference type="PANTHER" id="PTHR21382:SF1">
    <property type="entry name" value="NADH DEHYDROGENASE [UBIQUINONE] 1 ALPHA SUBCOMPLEX SUBUNIT 11"/>
    <property type="match status" value="1"/>
</dbReference>
<keyword evidence="7" id="KW-0830">Ubiquinone</keyword>